<proteinExistence type="predicted"/>
<gene>
    <name evidence="1" type="ORF">GCM10009727_38880</name>
</gene>
<reference evidence="2" key="1">
    <citation type="journal article" date="2019" name="Int. J. Syst. Evol. Microbiol.">
        <title>The Global Catalogue of Microorganisms (GCM) 10K type strain sequencing project: providing services to taxonomists for standard genome sequencing and annotation.</title>
        <authorList>
            <consortium name="The Broad Institute Genomics Platform"/>
            <consortium name="The Broad Institute Genome Sequencing Center for Infectious Disease"/>
            <person name="Wu L."/>
            <person name="Ma J."/>
        </authorList>
    </citation>
    <scope>NUCLEOTIDE SEQUENCE [LARGE SCALE GENOMIC DNA]</scope>
    <source>
        <strain evidence="2">JCM 13850</strain>
    </source>
</reference>
<accession>A0ABP5L6A0</accession>
<organism evidence="1 2">
    <name type="scientific">Actinomadura napierensis</name>
    <dbReference type="NCBI Taxonomy" id="267854"/>
    <lineage>
        <taxon>Bacteria</taxon>
        <taxon>Bacillati</taxon>
        <taxon>Actinomycetota</taxon>
        <taxon>Actinomycetes</taxon>
        <taxon>Streptosporangiales</taxon>
        <taxon>Thermomonosporaceae</taxon>
        <taxon>Actinomadura</taxon>
    </lineage>
</organism>
<sequence length="106" mass="11392">MTPDARARLEALGTVLRAHKIRARMTPDGLHVSNPDAQGCGVGRPGAWQCGADHPSDLLILRSREDDGGRPWFYTSWGHAIAEAHQICNAVTALKSLLNGRPGVSL</sequence>
<dbReference type="Proteomes" id="UP001501020">
    <property type="component" value="Unassembled WGS sequence"/>
</dbReference>
<keyword evidence="2" id="KW-1185">Reference proteome</keyword>
<comment type="caution">
    <text evidence="1">The sequence shown here is derived from an EMBL/GenBank/DDBJ whole genome shotgun (WGS) entry which is preliminary data.</text>
</comment>
<protein>
    <submittedName>
        <fullName evidence="1">Uncharacterized protein</fullName>
    </submittedName>
</protein>
<name>A0ABP5L6A0_9ACTN</name>
<evidence type="ECO:0000313" key="2">
    <source>
        <dbReference type="Proteomes" id="UP001501020"/>
    </source>
</evidence>
<evidence type="ECO:0000313" key="1">
    <source>
        <dbReference type="EMBL" id="GAA2141364.1"/>
    </source>
</evidence>
<dbReference type="EMBL" id="BAAAMR010000032">
    <property type="protein sequence ID" value="GAA2141364.1"/>
    <property type="molecule type" value="Genomic_DNA"/>
</dbReference>